<dbReference type="EnsemblPlants" id="Kaladp0748s0039.1.v1.1">
    <property type="protein sequence ID" value="Kaladp0748s0039.1.v1.1"/>
    <property type="gene ID" value="Kaladp0748s0039.v1.1"/>
</dbReference>
<dbReference type="Pfam" id="PF00481">
    <property type="entry name" value="PP2C"/>
    <property type="match status" value="1"/>
</dbReference>
<comment type="similarity">
    <text evidence="9">Belongs to the PP2C family.</text>
</comment>
<evidence type="ECO:0000259" key="11">
    <source>
        <dbReference type="PROSITE" id="PS51746"/>
    </source>
</evidence>
<dbReference type="InterPro" id="IPR015655">
    <property type="entry name" value="PP2C"/>
</dbReference>
<keyword evidence="8" id="KW-0464">Manganese</keyword>
<evidence type="ECO:0000256" key="6">
    <source>
        <dbReference type="ARBA" id="ARBA00022842"/>
    </source>
</evidence>
<dbReference type="PANTHER" id="PTHR47992">
    <property type="entry name" value="PROTEIN PHOSPHATASE"/>
    <property type="match status" value="1"/>
</dbReference>
<dbReference type="Gramene" id="Kaladp0748s0039.1.v1.1">
    <property type="protein sequence ID" value="Kaladp0748s0039.1.v1.1"/>
    <property type="gene ID" value="Kaladp0748s0039.v1.1"/>
</dbReference>
<feature type="domain" description="PPM-type phosphatase" evidence="11">
    <location>
        <begin position="1"/>
        <end position="361"/>
    </location>
</feature>
<sequence length="372" mass="40455">MEDAYKVVCLSQGDRRKALFGVYDGHGGKKAAEFVAEKLHANILEMIENGDSNHSKEEAITAGFLKTDQEFLDQGTGSGACCVTALIDGKEIAVSNLGDCRAVLSRGGVAEALTTDHRAGCEDEKNRIEEKGGYVEFHRGAWRVHGILSVSRSIGDAHLKNWVSAEPETKTLELSSDMEYLVLASDGLWDQVTNQEAIDIVTRSCAADRKLGSPSHFRKSHYDPYSCVCSSPSPKIKRVSLLKPQDPKIFGTENEISSELSSPAAKPRRIPFLSSVRTPTKTPRSPLRTEEDAESPPLKLRRVSVSASRRTPTTLTSPNQENIVPPSQPQPPGLAAACRELVSLAVKRGSMDDVSVMVIDLSYFRSSPASSD</sequence>
<name>A0A7N0VG59_KALFE</name>
<evidence type="ECO:0000313" key="13">
    <source>
        <dbReference type="Proteomes" id="UP000594263"/>
    </source>
</evidence>
<dbReference type="EC" id="3.1.3.16" evidence="3"/>
<dbReference type="PROSITE" id="PS01032">
    <property type="entry name" value="PPM_1"/>
    <property type="match status" value="1"/>
</dbReference>
<reference evidence="12" key="1">
    <citation type="submission" date="2021-01" db="UniProtKB">
        <authorList>
            <consortium name="EnsemblPlants"/>
        </authorList>
    </citation>
    <scope>IDENTIFICATION</scope>
</reference>
<dbReference type="Proteomes" id="UP000594263">
    <property type="component" value="Unplaced"/>
</dbReference>
<keyword evidence="6" id="KW-0460">Magnesium</keyword>
<dbReference type="InterPro" id="IPR036457">
    <property type="entry name" value="PPM-type-like_dom_sf"/>
</dbReference>
<dbReference type="AlphaFoldDB" id="A0A7N0VG59"/>
<evidence type="ECO:0000256" key="5">
    <source>
        <dbReference type="ARBA" id="ARBA00022801"/>
    </source>
</evidence>
<evidence type="ECO:0000256" key="2">
    <source>
        <dbReference type="ARBA" id="ARBA00001946"/>
    </source>
</evidence>
<dbReference type="GO" id="GO:0046872">
    <property type="term" value="F:metal ion binding"/>
    <property type="evidence" value="ECO:0007669"/>
    <property type="project" value="UniProtKB-KW"/>
</dbReference>
<evidence type="ECO:0000256" key="10">
    <source>
        <dbReference type="SAM" id="MobiDB-lite"/>
    </source>
</evidence>
<dbReference type="SUPFAM" id="SSF81606">
    <property type="entry name" value="PP2C-like"/>
    <property type="match status" value="1"/>
</dbReference>
<dbReference type="Gene3D" id="3.60.40.10">
    <property type="entry name" value="PPM-type phosphatase domain"/>
    <property type="match status" value="2"/>
</dbReference>
<keyword evidence="5 9" id="KW-0378">Hydrolase</keyword>
<dbReference type="InterPro" id="IPR001932">
    <property type="entry name" value="PPM-type_phosphatase-like_dom"/>
</dbReference>
<dbReference type="CDD" id="cd00143">
    <property type="entry name" value="PP2Cc"/>
    <property type="match status" value="1"/>
</dbReference>
<dbReference type="OMA" id="YGCVNVS"/>
<evidence type="ECO:0000256" key="1">
    <source>
        <dbReference type="ARBA" id="ARBA00001936"/>
    </source>
</evidence>
<keyword evidence="13" id="KW-1185">Reference proteome</keyword>
<organism evidence="12 13">
    <name type="scientific">Kalanchoe fedtschenkoi</name>
    <name type="common">Lavender scallops</name>
    <name type="synonym">South American air plant</name>
    <dbReference type="NCBI Taxonomy" id="63787"/>
    <lineage>
        <taxon>Eukaryota</taxon>
        <taxon>Viridiplantae</taxon>
        <taxon>Streptophyta</taxon>
        <taxon>Embryophyta</taxon>
        <taxon>Tracheophyta</taxon>
        <taxon>Spermatophyta</taxon>
        <taxon>Magnoliopsida</taxon>
        <taxon>eudicotyledons</taxon>
        <taxon>Gunneridae</taxon>
        <taxon>Pentapetalae</taxon>
        <taxon>Saxifragales</taxon>
        <taxon>Crassulaceae</taxon>
        <taxon>Kalanchoe</taxon>
    </lineage>
</organism>
<comment type="cofactor">
    <cofactor evidence="2">
        <name>Mg(2+)</name>
        <dbReference type="ChEBI" id="CHEBI:18420"/>
    </cofactor>
</comment>
<protein>
    <recommendedName>
        <fullName evidence="3">protein-serine/threonine phosphatase</fullName>
        <ecNumber evidence="3">3.1.3.16</ecNumber>
    </recommendedName>
</protein>
<dbReference type="GO" id="GO:0004722">
    <property type="term" value="F:protein serine/threonine phosphatase activity"/>
    <property type="evidence" value="ECO:0007669"/>
    <property type="project" value="UniProtKB-EC"/>
</dbReference>
<dbReference type="InterPro" id="IPR000222">
    <property type="entry name" value="PP2C_BS"/>
</dbReference>
<dbReference type="EnsemblPlants" id="Kaladp0748s0039.2.v1.1">
    <property type="protein sequence ID" value="Kaladp0748s0039.2.v1.1"/>
    <property type="gene ID" value="Kaladp0748s0039.v1.1"/>
</dbReference>
<accession>A0A7N0VG59</accession>
<proteinExistence type="inferred from homology"/>
<keyword evidence="7 9" id="KW-0904">Protein phosphatase</keyword>
<evidence type="ECO:0000256" key="3">
    <source>
        <dbReference type="ARBA" id="ARBA00013081"/>
    </source>
</evidence>
<dbReference type="Gramene" id="Kaladp0748s0039.2.v1.1">
    <property type="protein sequence ID" value="Kaladp0748s0039.2.v1.1"/>
    <property type="gene ID" value="Kaladp0748s0039.v1.1"/>
</dbReference>
<evidence type="ECO:0000313" key="12">
    <source>
        <dbReference type="EnsemblPlants" id="Kaladp0748s0039.2.v1.1"/>
    </source>
</evidence>
<keyword evidence="4" id="KW-0479">Metal-binding</keyword>
<dbReference type="SMART" id="SM00332">
    <property type="entry name" value="PP2Cc"/>
    <property type="match status" value="1"/>
</dbReference>
<evidence type="ECO:0000256" key="8">
    <source>
        <dbReference type="ARBA" id="ARBA00023211"/>
    </source>
</evidence>
<feature type="compositionally biased region" description="Polar residues" evidence="10">
    <location>
        <begin position="305"/>
        <end position="322"/>
    </location>
</feature>
<evidence type="ECO:0000256" key="7">
    <source>
        <dbReference type="ARBA" id="ARBA00022912"/>
    </source>
</evidence>
<evidence type="ECO:0000256" key="4">
    <source>
        <dbReference type="ARBA" id="ARBA00022723"/>
    </source>
</evidence>
<comment type="cofactor">
    <cofactor evidence="1">
        <name>Mn(2+)</name>
        <dbReference type="ChEBI" id="CHEBI:29035"/>
    </cofactor>
</comment>
<dbReference type="PROSITE" id="PS51746">
    <property type="entry name" value="PPM_2"/>
    <property type="match status" value="1"/>
</dbReference>
<feature type="region of interest" description="Disordered" evidence="10">
    <location>
        <begin position="253"/>
        <end position="334"/>
    </location>
</feature>
<evidence type="ECO:0000256" key="9">
    <source>
        <dbReference type="RuleBase" id="RU003465"/>
    </source>
</evidence>